<feature type="compositionally biased region" description="Low complexity" evidence="3">
    <location>
        <begin position="89"/>
        <end position="99"/>
    </location>
</feature>
<feature type="region of interest" description="Disordered" evidence="3">
    <location>
        <begin position="394"/>
        <end position="427"/>
    </location>
</feature>
<evidence type="ECO:0000256" key="3">
    <source>
        <dbReference type="SAM" id="MobiDB-lite"/>
    </source>
</evidence>
<name>A0A5S6QGA0_TRIMR</name>
<evidence type="ECO:0000313" key="5">
    <source>
        <dbReference type="WBParaSite" id="TMUE_2000006431.1"/>
    </source>
</evidence>
<dbReference type="PANTHER" id="PTHR31809:SF0">
    <property type="entry name" value="BUD13 HOMOLOG"/>
    <property type="match status" value="1"/>
</dbReference>
<sequence>MSLRDYLKRYESHPKRCKKVTKKAKNAVTSRIKIIEEDVVLKPTFAKKSDSEEEFSDDEKPLLALQNNKTDELRLLGKFSLSRWTEAPSVSESSSEVNSRQLERRRRRHDSPVSDDGEKELADLADQNPSHGRAVNCASAEKADSVISKSSISREFIESPTDRSANGGSPRSEERTGSPKVDAVSAFENDNEPERSTSPKSFRIRNAQEPADLSPPRRRPARRRHDSEESDLSPPRKGRPAPHNYVADSPRSSRCHSVGTSSVRSRSVRENESRSSRHRLPERTRDRSAESSEPSTSSGRDAKPVVRNKMTARKGAKQETEAEKALREELEKRFAIWNKGVKQVKEREAKLEEMAKEIDKPLARYAGDEDLEAHLKSQLYEDDPMYEYMMRKRRREHPEPPQCSKGRLALPNRFSIPPGARWDGVDRSNGFETRLLSQKNLRQAEKEEYYKWAAGIYE</sequence>
<feature type="region of interest" description="Disordered" evidence="3">
    <location>
        <begin position="86"/>
        <end position="325"/>
    </location>
</feature>
<dbReference type="InterPro" id="IPR051112">
    <property type="entry name" value="CWC26_splicing_factor"/>
</dbReference>
<proteinExistence type="inferred from homology"/>
<keyword evidence="4" id="KW-1185">Reference proteome</keyword>
<feature type="compositionally biased region" description="Basic and acidic residues" evidence="3">
    <location>
        <begin position="316"/>
        <end position="325"/>
    </location>
</feature>
<dbReference type="STRING" id="70415.A0A5S6QGA0"/>
<dbReference type="Proteomes" id="UP000046395">
    <property type="component" value="Unassembled WGS sequence"/>
</dbReference>
<dbReference type="AlphaFoldDB" id="A0A5S6QGA0"/>
<dbReference type="GO" id="GO:0003723">
    <property type="term" value="F:RNA binding"/>
    <property type="evidence" value="ECO:0007669"/>
    <property type="project" value="TreeGrafter"/>
</dbReference>
<dbReference type="GO" id="GO:0070274">
    <property type="term" value="C:RES complex"/>
    <property type="evidence" value="ECO:0007669"/>
    <property type="project" value="TreeGrafter"/>
</dbReference>
<organism evidence="4 5">
    <name type="scientific">Trichuris muris</name>
    <name type="common">Mouse whipworm</name>
    <dbReference type="NCBI Taxonomy" id="70415"/>
    <lineage>
        <taxon>Eukaryota</taxon>
        <taxon>Metazoa</taxon>
        <taxon>Ecdysozoa</taxon>
        <taxon>Nematoda</taxon>
        <taxon>Enoplea</taxon>
        <taxon>Dorylaimia</taxon>
        <taxon>Trichinellida</taxon>
        <taxon>Trichuridae</taxon>
        <taxon>Trichuris</taxon>
    </lineage>
</organism>
<dbReference type="WBParaSite" id="TMUE_2000006431.1">
    <property type="protein sequence ID" value="TMUE_2000006431.1"/>
    <property type="gene ID" value="WBGene00286031"/>
</dbReference>
<accession>A0A5S6QGA0</accession>
<evidence type="ECO:0000313" key="4">
    <source>
        <dbReference type="Proteomes" id="UP000046395"/>
    </source>
</evidence>
<feature type="compositionally biased region" description="Basic and acidic residues" evidence="3">
    <location>
        <begin position="267"/>
        <end position="290"/>
    </location>
</feature>
<evidence type="ECO:0000256" key="2">
    <source>
        <dbReference type="ARBA" id="ARBA00014454"/>
    </source>
</evidence>
<dbReference type="GO" id="GO:0005684">
    <property type="term" value="C:U2-type spliceosomal complex"/>
    <property type="evidence" value="ECO:0007669"/>
    <property type="project" value="TreeGrafter"/>
</dbReference>
<dbReference type="InterPro" id="IPR018609">
    <property type="entry name" value="Bud13"/>
</dbReference>
<reference evidence="5" key="1">
    <citation type="submission" date="2019-12" db="UniProtKB">
        <authorList>
            <consortium name="WormBaseParasite"/>
        </authorList>
    </citation>
    <scope>IDENTIFICATION</scope>
</reference>
<dbReference type="GO" id="GO:0000398">
    <property type="term" value="P:mRNA splicing, via spliceosome"/>
    <property type="evidence" value="ECO:0007669"/>
    <property type="project" value="TreeGrafter"/>
</dbReference>
<protein>
    <recommendedName>
        <fullName evidence="2">BUD13 homolog</fullName>
    </recommendedName>
</protein>
<evidence type="ECO:0000256" key="1">
    <source>
        <dbReference type="ARBA" id="ARBA00011069"/>
    </source>
</evidence>
<dbReference type="PANTHER" id="PTHR31809">
    <property type="entry name" value="BUD13 HOMOLOG"/>
    <property type="match status" value="1"/>
</dbReference>
<dbReference type="Pfam" id="PF09736">
    <property type="entry name" value="Bud13"/>
    <property type="match status" value="1"/>
</dbReference>
<comment type="similarity">
    <text evidence="1">Belongs to the CWC26 family.</text>
</comment>